<dbReference type="PANTHER" id="PTHR17920:SF3">
    <property type="entry name" value="TRANSMEMBRANE AND COILED-COIL DOMAIN-CONTAINING PROTEIN 4"/>
    <property type="match status" value="1"/>
</dbReference>
<dbReference type="SUPFAM" id="SSF53474">
    <property type="entry name" value="alpha/beta-Hydrolases"/>
    <property type="match status" value="1"/>
</dbReference>
<keyword evidence="5 7" id="KW-0472">Membrane</keyword>
<reference evidence="8" key="1">
    <citation type="submission" date="2021-10" db="EMBL/GenBank/DDBJ databases">
        <title>Tropical sea cucumber genome reveals ecological adaptation and Cuvierian tubules defense mechanism.</title>
        <authorList>
            <person name="Chen T."/>
        </authorList>
    </citation>
    <scope>NUCLEOTIDE SEQUENCE</scope>
    <source>
        <strain evidence="8">Nanhai2018</strain>
        <tissue evidence="8">Muscle</tissue>
    </source>
</reference>
<comment type="subcellular location">
    <subcellularLocation>
        <location evidence="1">Membrane</location>
        <topology evidence="1">Multi-pass membrane protein</topology>
    </subcellularLocation>
</comment>
<dbReference type="InterPro" id="IPR029058">
    <property type="entry name" value="AB_hydrolase_fold"/>
</dbReference>
<gene>
    <name evidence="8" type="ORF">HOLleu_38418</name>
</gene>
<keyword evidence="4 7" id="KW-1133">Transmembrane helix</keyword>
<comment type="similarity">
    <text evidence="2">Belongs to the TMCO4 family.</text>
</comment>
<feature type="compositionally biased region" description="Basic and acidic residues" evidence="6">
    <location>
        <begin position="633"/>
        <end position="665"/>
    </location>
</feature>
<evidence type="ECO:0000256" key="4">
    <source>
        <dbReference type="ARBA" id="ARBA00022989"/>
    </source>
</evidence>
<dbReference type="AlphaFoldDB" id="A0A9Q0YEI0"/>
<keyword evidence="3 7" id="KW-0812">Transmembrane</keyword>
<feature type="transmembrane region" description="Helical" evidence="7">
    <location>
        <begin position="194"/>
        <end position="219"/>
    </location>
</feature>
<evidence type="ECO:0000256" key="6">
    <source>
        <dbReference type="SAM" id="MobiDB-lite"/>
    </source>
</evidence>
<evidence type="ECO:0000256" key="7">
    <source>
        <dbReference type="SAM" id="Phobius"/>
    </source>
</evidence>
<feature type="region of interest" description="Disordered" evidence="6">
    <location>
        <begin position="629"/>
        <end position="692"/>
    </location>
</feature>
<keyword evidence="9" id="KW-1185">Reference proteome</keyword>
<dbReference type="EMBL" id="JAIZAY010000021">
    <property type="protein sequence ID" value="KAJ8021268.1"/>
    <property type="molecule type" value="Genomic_DNA"/>
</dbReference>
<evidence type="ECO:0000256" key="5">
    <source>
        <dbReference type="ARBA" id="ARBA00023136"/>
    </source>
</evidence>
<feature type="region of interest" description="Disordered" evidence="6">
    <location>
        <begin position="583"/>
        <end position="611"/>
    </location>
</feature>
<dbReference type="Pfam" id="PF05277">
    <property type="entry name" value="DUF726"/>
    <property type="match status" value="1"/>
</dbReference>
<accession>A0A9Q0YEI0</accession>
<feature type="transmembrane region" description="Helical" evidence="7">
    <location>
        <begin position="231"/>
        <end position="254"/>
    </location>
</feature>
<evidence type="ECO:0000256" key="1">
    <source>
        <dbReference type="ARBA" id="ARBA00004141"/>
    </source>
</evidence>
<feature type="compositionally biased region" description="Polar residues" evidence="6">
    <location>
        <begin position="587"/>
        <end position="603"/>
    </location>
</feature>
<evidence type="ECO:0000256" key="2">
    <source>
        <dbReference type="ARBA" id="ARBA00009824"/>
    </source>
</evidence>
<dbReference type="GO" id="GO:0016020">
    <property type="term" value="C:membrane"/>
    <property type="evidence" value="ECO:0007669"/>
    <property type="project" value="UniProtKB-SubCell"/>
</dbReference>
<evidence type="ECO:0000313" key="8">
    <source>
        <dbReference type="EMBL" id="KAJ8021268.1"/>
    </source>
</evidence>
<feature type="region of interest" description="Disordered" evidence="6">
    <location>
        <begin position="1"/>
        <end position="20"/>
    </location>
</feature>
<comment type="caution">
    <text evidence="8">The sequence shown here is derived from an EMBL/GenBank/DDBJ whole genome shotgun (WGS) entry which is preliminary data.</text>
</comment>
<organism evidence="8 9">
    <name type="scientific">Holothuria leucospilota</name>
    <name type="common">Black long sea cucumber</name>
    <name type="synonym">Mertensiothuria leucospilota</name>
    <dbReference type="NCBI Taxonomy" id="206669"/>
    <lineage>
        <taxon>Eukaryota</taxon>
        <taxon>Metazoa</taxon>
        <taxon>Echinodermata</taxon>
        <taxon>Eleutherozoa</taxon>
        <taxon>Echinozoa</taxon>
        <taxon>Holothuroidea</taxon>
        <taxon>Aspidochirotacea</taxon>
        <taxon>Aspidochirotida</taxon>
        <taxon>Holothuriidae</taxon>
        <taxon>Holothuria</taxon>
    </lineage>
</organism>
<dbReference type="Proteomes" id="UP001152320">
    <property type="component" value="Chromosome 21"/>
</dbReference>
<sequence length="692" mass="76721">MASKEKEDESVQNSEMGIKDDSLQLAEEHLKKPLHEALGDVARFSYLATYTTSIGMLYPDEWHQKWRHDGITQLRKHLHLDKDLFNVMEQMITENKDKKDQETFVKKLLEDPTLVKPELIPQDLMTLSLQTGGYDARTRVVIYHFCELFEIDPEKILKFEQSLVENFIQAQAEMTEEEKEEKRKKEVRRKVRRYFAIGAATIAGGALIGLTGGLAAPLVATASVALLGPGVAFLATQAGIVALASVFGVAGAGLSGYKMNKRVGEVEEFEFEALTEGKDLHVSICVSGWLTKEKSDNFYMPWMTLDNSREIYCLKWESKYLMELGESLEYILNKVMTIAAKEALKYTVLAGLLAALALPATAYASLTAIDNPWGIATNRAAEVGKQLAEVLLMRHQGKRPTTLIGFSMGARVIYFCLKELASRKGSEGIIQDVCLLGAPVPYKKEVWDLFPRIVAGKIYNGYCRGDWLLQFVYRTASAQVTDIVGLDAVPWKHNCMVNVDLTDVVSGHLDYSDKMDTVLKHMGFKQKERRKSASLNKLAQMKIATKEQKPGLATSGPLEGEEEIPCIDAKDLNLSLTKEKMGKAAGFSSSDVTKSPSLNLTKNTARDEGMRSQSMGAMSGLVEDKLVAGGNRDANDNESQHSKASQEMEERGMSKVGGERQKVEECGGNSVPSPEKELCDELDSIQLQTSKE</sequence>
<proteinExistence type="inferred from homology"/>
<evidence type="ECO:0000256" key="3">
    <source>
        <dbReference type="ARBA" id="ARBA00022692"/>
    </source>
</evidence>
<feature type="transmembrane region" description="Helical" evidence="7">
    <location>
        <begin position="346"/>
        <end position="366"/>
    </location>
</feature>
<name>A0A9Q0YEI0_HOLLE</name>
<dbReference type="OrthoDB" id="277931at2759"/>
<dbReference type="PANTHER" id="PTHR17920">
    <property type="entry name" value="TRANSMEMBRANE AND COILED-COIL DOMAIN-CONTAINING PROTEIN 4 TMCO4"/>
    <property type="match status" value="1"/>
</dbReference>
<dbReference type="InterPro" id="IPR007941">
    <property type="entry name" value="DUF726"/>
</dbReference>
<evidence type="ECO:0000313" key="9">
    <source>
        <dbReference type="Proteomes" id="UP001152320"/>
    </source>
</evidence>
<protein>
    <submittedName>
        <fullName evidence="8">Transmembrane and coiled-coil domain-containing protein 4</fullName>
    </submittedName>
</protein>